<evidence type="ECO:0000313" key="1">
    <source>
        <dbReference type="EMBL" id="CUR44279.1"/>
    </source>
</evidence>
<dbReference type="GeneID" id="26799029"/>
<proteinExistence type="predicted"/>
<dbReference type="EMBL" id="LN887844">
    <property type="protein sequence ID" value="CUR44279.1"/>
    <property type="molecule type" value="Genomic_DNA"/>
</dbReference>
<protein>
    <submittedName>
        <fullName evidence="1">Uncharacterized protein</fullName>
    </submittedName>
</protein>
<dbReference type="KEGG" id="vg:26799029"/>
<gene>
    <name evidence="1" type="ORF">VCM_00060</name>
</gene>
<dbReference type="RefSeq" id="YP_009222658.1">
    <property type="nucleotide sequence ID" value="NC_029065.1"/>
</dbReference>
<sequence>MSEDILVFDADSIAYKAAAANETKTISTQHIEKGVIEHWDNRTAFRAFLKDTPHTEDMYTITDVQEARHSSYGKSLIREMIKGHQMRLGITSNEIYIGGENNFRDKIPLPMTHVATCGKWAGQSKLGGKYKENRDGNIRPLQLKELRAYMIGELKAIVVNDQEVDDMSSIRAYDGHLAKTRIIQVTEDKDALQCTGWLFNPQKMTKPVYIKGFGELHKEGKGIKGTGRMWLYYQALYGDSVDNYHGCDLWKIQQDKAGKSVTFGEVAAYNILKDAKNDKEAVTAVYNQFKLWYPERVVYMDHMGQMQNKDAVEIMQMYFDCAFMRRWKDDRIVVAELLEKLGVGQ</sequence>
<reference evidence="2" key="1">
    <citation type="submission" date="2015-10" db="EMBL/GenBank/DDBJ databases">
        <authorList>
            <person name="Millard A."/>
        </authorList>
    </citation>
    <scope>NUCLEOTIDE SEQUENCE [LARGE SCALE GENOMIC DNA]</scope>
</reference>
<dbReference type="Proteomes" id="UP000204441">
    <property type="component" value="Genome"/>
</dbReference>
<dbReference type="OrthoDB" id="6588at10239"/>
<evidence type="ECO:0000313" key="2">
    <source>
        <dbReference type="Proteomes" id="UP000204441"/>
    </source>
</evidence>
<organism evidence="1 2">
    <name type="scientific">Pseudomonas phage VCM</name>
    <dbReference type="NCBI Taxonomy" id="1729937"/>
    <lineage>
        <taxon>Viruses</taxon>
        <taxon>Duplodnaviria</taxon>
        <taxon>Heunggongvirae</taxon>
        <taxon>Uroviricota</taxon>
        <taxon>Caudoviricetes</taxon>
        <taxon>Vandenendeviridae</taxon>
        <taxon>Gorskivirinae</taxon>
        <taxon>Kremarvirus</taxon>
        <taxon>Kremarvirus VCM</taxon>
        <taxon>Otagovirus VCM</taxon>
    </lineage>
</organism>
<name>A0A0S4KYU4_9CAUD</name>
<keyword evidence="2" id="KW-1185">Reference proteome</keyword>
<accession>A0A0S4KYU4</accession>